<proteinExistence type="predicted"/>
<organism evidence="1 2">
    <name type="scientific">Prescottella agglutinans</name>
    <dbReference type="NCBI Taxonomy" id="1644129"/>
    <lineage>
        <taxon>Bacteria</taxon>
        <taxon>Bacillati</taxon>
        <taxon>Actinomycetota</taxon>
        <taxon>Actinomycetes</taxon>
        <taxon>Mycobacteriales</taxon>
        <taxon>Nocardiaceae</taxon>
        <taxon>Prescottella</taxon>
    </lineage>
</organism>
<reference evidence="1 2" key="1">
    <citation type="submission" date="2023-04" db="EMBL/GenBank/DDBJ databases">
        <title>Forest soil microbial communities from Buena Vista Peninsula, Colon Province, Panama.</title>
        <authorList>
            <person name="Bouskill N."/>
        </authorList>
    </citation>
    <scope>NUCLEOTIDE SEQUENCE [LARGE SCALE GENOMIC DNA]</scope>
    <source>
        <strain evidence="1 2">CFH S0262</strain>
    </source>
</reference>
<sequence>MAIATGKLTGIYRLPIRGNSRSRDQFFAGGLLRFPPAGFGRVSSMFVGMAAPSSADASLR</sequence>
<name>A0ABT6MHV1_9NOCA</name>
<keyword evidence="2" id="KW-1185">Reference proteome</keyword>
<accession>A0ABT6MHV1</accession>
<protein>
    <submittedName>
        <fullName evidence="1">Uncharacterized protein</fullName>
    </submittedName>
</protein>
<evidence type="ECO:0000313" key="2">
    <source>
        <dbReference type="Proteomes" id="UP001160334"/>
    </source>
</evidence>
<dbReference type="Proteomes" id="UP001160334">
    <property type="component" value="Unassembled WGS sequence"/>
</dbReference>
<comment type="caution">
    <text evidence="1">The sequence shown here is derived from an EMBL/GenBank/DDBJ whole genome shotgun (WGS) entry which is preliminary data.</text>
</comment>
<gene>
    <name evidence="1" type="ORF">M2280_005152</name>
</gene>
<dbReference type="EMBL" id="JARXVC010000017">
    <property type="protein sequence ID" value="MDH6283901.1"/>
    <property type="molecule type" value="Genomic_DNA"/>
</dbReference>
<evidence type="ECO:0000313" key="1">
    <source>
        <dbReference type="EMBL" id="MDH6283901.1"/>
    </source>
</evidence>